<sequence>MRRLINKSKIMNRMLVSTGWSLVWLSALLVGLEEHVQADEVMLYDGKKISGQIRSITADSLTVDVGKQQQKVNLFDVTSYKFVEPALPQNVSQLLIDGEKPSYTSGPRTAKIKLRKGYHRFTLPYYHTLGVAKLEIKMSGPGIKNAEVPREMLSRVTDQVRKIATREYQVDQAGFRLPVEVKQPERYVAYRLMEWTDPAAVKSILDLRYLSVKKYGASPRLALLTKRSVIHFGIIYEGLIKIPQDGEYTFSIDTDKNSKAQFYLGAFPRELYRKSQGKKESSWKLTFNQDGKLTGKLKQWDANGVVMTLPLASQDVDVTLQPDVIQEVWHQAEGISQPGRSERKGESKTEDTAYIRTSDGKVHRVTGEVVSMDSQSLRFLYQGEEREVKQERVVGLVLHKKRTEKKNSLKLISLIRLVGGSQLPGVVSSTDPSQLTIDLPGGAKLSVSNEDLESVKTINARSVSLTEIIPETVTEVPFFNQVFPYQINRSFNGKELQIGKRLFSKGLCVHAKTILVYRLDRQFEKFTVTPGLQHGTGDSGNVAVTVSADGKTLFENQAFTSQTQQGPLNLDVSGCQQLTLTVDFGQQQNVGDRFVWGAPQLIRASPQGLAVSKK</sequence>
<dbReference type="SMART" id="SM00776">
    <property type="entry name" value="NPCBM"/>
    <property type="match status" value="1"/>
</dbReference>
<dbReference type="EMBL" id="CP043930">
    <property type="protein sequence ID" value="QGQ21275.1"/>
    <property type="molecule type" value="Genomic_DNA"/>
</dbReference>
<reference evidence="2 3" key="1">
    <citation type="submission" date="2019-09" db="EMBL/GenBank/DDBJ databases">
        <title>Gimesia benthica sp. nov., a novel bacterium isolated from deep-sea water of the Northwest Indian Ocean.</title>
        <authorList>
            <person name="Dai X."/>
        </authorList>
    </citation>
    <scope>NUCLEOTIDE SEQUENCE [LARGE SCALE GENOMIC DNA]</scope>
    <source>
        <strain evidence="2 3">E7</strain>
    </source>
</reference>
<dbReference type="InterPro" id="IPR038637">
    <property type="entry name" value="NPCBM_sf"/>
</dbReference>
<dbReference type="KEGG" id="gim:F1728_00535"/>
<keyword evidence="3" id="KW-1185">Reference proteome</keyword>
<dbReference type="AlphaFoldDB" id="A0A6I6A7D6"/>
<evidence type="ECO:0000313" key="2">
    <source>
        <dbReference type="EMBL" id="QGQ21275.1"/>
    </source>
</evidence>
<evidence type="ECO:0000313" key="3">
    <source>
        <dbReference type="Proteomes" id="UP000427281"/>
    </source>
</evidence>
<protein>
    <recommendedName>
        <fullName evidence="1">Glycosyl hydrolase family 98 putative carbohydrate-binding module domain-containing protein</fullName>
    </recommendedName>
</protein>
<proteinExistence type="predicted"/>
<gene>
    <name evidence="2" type="ORF">F1728_00535</name>
</gene>
<dbReference type="Gene3D" id="2.60.120.1060">
    <property type="entry name" value="NPCBM/NEW2 domain"/>
    <property type="match status" value="1"/>
</dbReference>
<organism evidence="2 3">
    <name type="scientific">Gimesia benthica</name>
    <dbReference type="NCBI Taxonomy" id="2608982"/>
    <lineage>
        <taxon>Bacteria</taxon>
        <taxon>Pseudomonadati</taxon>
        <taxon>Planctomycetota</taxon>
        <taxon>Planctomycetia</taxon>
        <taxon>Planctomycetales</taxon>
        <taxon>Planctomycetaceae</taxon>
        <taxon>Gimesia</taxon>
    </lineage>
</organism>
<feature type="domain" description="Glycosyl hydrolase family 98 putative carbohydrate-binding module" evidence="1">
    <location>
        <begin position="459"/>
        <end position="603"/>
    </location>
</feature>
<dbReference type="SUPFAM" id="SSF56988">
    <property type="entry name" value="Anthrax protective antigen"/>
    <property type="match status" value="1"/>
</dbReference>
<dbReference type="Proteomes" id="UP000427281">
    <property type="component" value="Chromosome"/>
</dbReference>
<dbReference type="SUPFAM" id="SSF49785">
    <property type="entry name" value="Galactose-binding domain-like"/>
    <property type="match status" value="1"/>
</dbReference>
<accession>A0A6I6A7D6</accession>
<evidence type="ECO:0000259" key="1">
    <source>
        <dbReference type="SMART" id="SM00776"/>
    </source>
</evidence>
<dbReference type="Pfam" id="PF08305">
    <property type="entry name" value="NPCBM"/>
    <property type="match status" value="1"/>
</dbReference>
<dbReference type="InterPro" id="IPR013222">
    <property type="entry name" value="Glyco_hyd_98_carb-bd"/>
</dbReference>
<dbReference type="InterPro" id="IPR008979">
    <property type="entry name" value="Galactose-bd-like_sf"/>
</dbReference>
<name>A0A6I6A7D6_9PLAN</name>